<dbReference type="InterPro" id="IPR057447">
    <property type="entry name" value="Bbp19-like_phage"/>
</dbReference>
<gene>
    <name evidence="2" type="ORF">LCGC14_1679600</name>
</gene>
<reference evidence="2" key="1">
    <citation type="journal article" date="2015" name="Nature">
        <title>Complex archaea that bridge the gap between prokaryotes and eukaryotes.</title>
        <authorList>
            <person name="Spang A."/>
            <person name="Saw J.H."/>
            <person name="Jorgensen S.L."/>
            <person name="Zaremba-Niedzwiedzka K."/>
            <person name="Martijn J."/>
            <person name="Lind A.E."/>
            <person name="van Eijk R."/>
            <person name="Schleper C."/>
            <person name="Guy L."/>
            <person name="Ettema T.J."/>
        </authorList>
    </citation>
    <scope>NUCLEOTIDE SEQUENCE</scope>
</reference>
<evidence type="ECO:0000259" key="1">
    <source>
        <dbReference type="Pfam" id="PF25181"/>
    </source>
</evidence>
<organism evidence="2">
    <name type="scientific">marine sediment metagenome</name>
    <dbReference type="NCBI Taxonomy" id="412755"/>
    <lineage>
        <taxon>unclassified sequences</taxon>
        <taxon>metagenomes</taxon>
        <taxon>ecological metagenomes</taxon>
    </lineage>
</organism>
<proteinExistence type="predicted"/>
<evidence type="ECO:0000313" key="2">
    <source>
        <dbReference type="EMBL" id="KKM17058.1"/>
    </source>
</evidence>
<dbReference type="Pfam" id="PF25181">
    <property type="entry name" value="Phage_Bbp19"/>
    <property type="match status" value="1"/>
</dbReference>
<protein>
    <recommendedName>
        <fullName evidence="1">Bbp19-like phage domain-containing protein</fullName>
    </recommendedName>
</protein>
<name>A0A0F9K4U3_9ZZZZ</name>
<dbReference type="AlphaFoldDB" id="A0A0F9K4U3"/>
<comment type="caution">
    <text evidence="2">The sequence shown here is derived from an EMBL/GenBank/DDBJ whole genome shotgun (WGS) entry which is preliminary data.</text>
</comment>
<accession>A0A0F9K4U3</accession>
<feature type="domain" description="Bbp19-like phage" evidence="1">
    <location>
        <begin position="22"/>
        <end position="75"/>
    </location>
</feature>
<dbReference type="EMBL" id="LAZR01014534">
    <property type="protein sequence ID" value="KKM17058.1"/>
    <property type="molecule type" value="Genomic_DNA"/>
</dbReference>
<sequence length="85" mass="10132">MLETEKINEENEKKRVELKNAYMRLFKTKDGKEVLADLRNFCGQDRTSICEHSPNPYQTFGAEGRRRVWLRIAAMRKKEKVKENE</sequence>